<keyword evidence="6" id="KW-1133">Transmembrane helix</keyword>
<dbReference type="GO" id="GO:0005794">
    <property type="term" value="C:Golgi apparatus"/>
    <property type="evidence" value="ECO:0007669"/>
    <property type="project" value="TreeGrafter"/>
</dbReference>
<feature type="transmembrane region" description="Helical" evidence="6">
    <location>
        <begin position="578"/>
        <end position="598"/>
    </location>
</feature>
<dbReference type="InterPro" id="IPR000407">
    <property type="entry name" value="GDA1_CD39_NTPase"/>
</dbReference>
<evidence type="ECO:0000256" key="6">
    <source>
        <dbReference type="SAM" id="Phobius"/>
    </source>
</evidence>
<evidence type="ECO:0000313" key="7">
    <source>
        <dbReference type="EMBL" id="TRY77235.1"/>
    </source>
</evidence>
<evidence type="ECO:0000256" key="1">
    <source>
        <dbReference type="ARBA" id="ARBA00009283"/>
    </source>
</evidence>
<dbReference type="PANTHER" id="PTHR11782">
    <property type="entry name" value="ADENOSINE/GUANOSINE DIPHOSPHATASE"/>
    <property type="match status" value="1"/>
</dbReference>
<reference evidence="7 8" key="1">
    <citation type="journal article" date="2018" name="Nat. Ecol. Evol.">
        <title>Genomic signatures of mitonuclear coevolution across populations of Tigriopus californicus.</title>
        <authorList>
            <person name="Barreto F.S."/>
            <person name="Watson E.T."/>
            <person name="Lima T.G."/>
            <person name="Willett C.S."/>
            <person name="Edmands S."/>
            <person name="Li W."/>
            <person name="Burton R.S."/>
        </authorList>
    </citation>
    <scope>NUCLEOTIDE SEQUENCE [LARGE SCALE GENOMIC DNA]</scope>
    <source>
        <strain evidence="7 8">San Diego</strain>
    </source>
</reference>
<comment type="caution">
    <text evidence="7">The sequence shown here is derived from an EMBL/GenBank/DDBJ whole genome shotgun (WGS) entry which is preliminary data.</text>
</comment>
<dbReference type="GO" id="GO:0005524">
    <property type="term" value="F:ATP binding"/>
    <property type="evidence" value="ECO:0007669"/>
    <property type="project" value="UniProtKB-KW"/>
</dbReference>
<keyword evidence="6" id="KW-0812">Transmembrane</keyword>
<keyword evidence="6" id="KW-0472">Membrane</keyword>
<dbReference type="Gene3D" id="3.30.420.40">
    <property type="match status" value="1"/>
</dbReference>
<dbReference type="OMA" id="ENPFHRH"/>
<evidence type="ECO:0000256" key="4">
    <source>
        <dbReference type="PIRSR" id="PIRSR600407-2"/>
    </source>
</evidence>
<evidence type="ECO:0000313" key="8">
    <source>
        <dbReference type="Proteomes" id="UP000318571"/>
    </source>
</evidence>
<dbReference type="EMBL" id="VCGU01000004">
    <property type="protein sequence ID" value="TRY77235.1"/>
    <property type="molecule type" value="Genomic_DNA"/>
</dbReference>
<comment type="similarity">
    <text evidence="1 5">Belongs to the GDA1/CD39 NTPase family.</text>
</comment>
<dbReference type="Gene3D" id="3.30.420.150">
    <property type="entry name" value="Exopolyphosphatase. Domain 2"/>
    <property type="match status" value="1"/>
</dbReference>
<name>A0A553PHT6_TIGCA</name>
<dbReference type="Pfam" id="PF01150">
    <property type="entry name" value="GDA1_CD39"/>
    <property type="match status" value="1"/>
</dbReference>
<proteinExistence type="inferred from homology"/>
<dbReference type="PROSITE" id="PS01238">
    <property type="entry name" value="GDA1_CD39_NTPASE"/>
    <property type="match status" value="1"/>
</dbReference>
<evidence type="ECO:0000256" key="5">
    <source>
        <dbReference type="RuleBase" id="RU003833"/>
    </source>
</evidence>
<sequence length="671" mass="75629">MERFYDQVQPLLPLSMVPSPTGSRATMDTPTIGISGDKRMRALILIVICLLLTSVLLICFSFLPPNILSFVDPAKSNGSTELHYSVVIDAGSSGSRAYLYTWPTHSGNPNELLKLTPLTGENGKPIYKKVTPGLSSLREKPYEALLYITPLLEFALEHIPPEKVRETPLYILATTGMRMLSSKEQDDILTHLREGILQKYQFLFPEGNLEIITGKQEGIYQWLAINYVLGKFRHSETPQVISSVRESGEDGLILRPRTVGAIDMGGASMQIAMEITSALQLEGLSEQEKNQVVEINLGCKDHDVEHTYRVFVTTFLGYGANEAMARHRRNLILSQIVSNTSIIQGLTSQQRIKDPCLPFHFDDSVTINLDPNMYHIPFNLSDNFGPSTQIHLTGTGNWRKCFETLKDFAKTKEPFAKCEGKNCPDAGIKIPSIQFENSEFFAFSEFWYSMEDVLKMGGPYIHSKFESAAKHFCETPWELTWNRFNAGQFRNADRQRMETQCFKSNWLTVALHEGFDFPDTYSHLSAAPETVNGKVVHWTLGALLYRTRFLPLRAIESKAQERVHHGPYHSAFASGYLYSHYIVLLCLIFVIIAIIVYLDRLKRYIRPSTFRKVPSVPFWPPTSNGYNSRLDVEAAQSDANNSYQHEDLLIGSSIPSGGLKHVTSKSGLYIG</sequence>
<dbReference type="Proteomes" id="UP000318571">
    <property type="component" value="Chromosome 5"/>
</dbReference>
<dbReference type="CDD" id="cd24045">
    <property type="entry name" value="ASKHA_NBD_NTPDase4-like"/>
    <property type="match status" value="1"/>
</dbReference>
<dbReference type="GO" id="GO:0045134">
    <property type="term" value="F:UDP phosphatase activity"/>
    <property type="evidence" value="ECO:0007669"/>
    <property type="project" value="TreeGrafter"/>
</dbReference>
<feature type="binding site" evidence="4">
    <location>
        <begin position="266"/>
        <end position="270"/>
    </location>
    <ligand>
        <name>ATP</name>
        <dbReference type="ChEBI" id="CHEBI:30616"/>
    </ligand>
</feature>
<accession>A0A553PHT6</accession>
<gene>
    <name evidence="7" type="ORF">TCAL_08547</name>
</gene>
<organism evidence="7 8">
    <name type="scientific">Tigriopus californicus</name>
    <name type="common">Marine copepod</name>
    <dbReference type="NCBI Taxonomy" id="6832"/>
    <lineage>
        <taxon>Eukaryota</taxon>
        <taxon>Metazoa</taxon>
        <taxon>Ecdysozoa</taxon>
        <taxon>Arthropoda</taxon>
        <taxon>Crustacea</taxon>
        <taxon>Multicrustacea</taxon>
        <taxon>Hexanauplia</taxon>
        <taxon>Copepoda</taxon>
        <taxon>Harpacticoida</taxon>
        <taxon>Harpacticidae</taxon>
        <taxon>Tigriopus</taxon>
    </lineage>
</organism>
<feature type="active site" description="Proton acceptor" evidence="3">
    <location>
        <position position="217"/>
    </location>
</feature>
<dbReference type="GO" id="GO:0046036">
    <property type="term" value="P:CTP metabolic process"/>
    <property type="evidence" value="ECO:0007669"/>
    <property type="project" value="TreeGrafter"/>
</dbReference>
<dbReference type="AlphaFoldDB" id="A0A553PHT6"/>
<keyword evidence="2 5" id="KW-0378">Hydrolase</keyword>
<evidence type="ECO:0000256" key="2">
    <source>
        <dbReference type="ARBA" id="ARBA00022801"/>
    </source>
</evidence>
<dbReference type="STRING" id="6832.A0A553PHT6"/>
<dbReference type="OrthoDB" id="6372431at2759"/>
<dbReference type="GO" id="GO:0006256">
    <property type="term" value="P:UDP catabolic process"/>
    <property type="evidence" value="ECO:0007669"/>
    <property type="project" value="TreeGrafter"/>
</dbReference>
<keyword evidence="4" id="KW-0547">Nucleotide-binding</keyword>
<dbReference type="PANTHER" id="PTHR11782:SF121">
    <property type="entry name" value="NUCLEOSIDE-DIPHOSPHATASE MIG-23"/>
    <property type="match status" value="1"/>
</dbReference>
<dbReference type="GO" id="GO:0016020">
    <property type="term" value="C:membrane"/>
    <property type="evidence" value="ECO:0007669"/>
    <property type="project" value="TreeGrafter"/>
</dbReference>
<keyword evidence="8" id="KW-1185">Reference proteome</keyword>
<feature type="transmembrane region" description="Helical" evidence="6">
    <location>
        <begin position="42"/>
        <end position="63"/>
    </location>
</feature>
<protein>
    <submittedName>
        <fullName evidence="7">Uncharacterized protein</fullName>
    </submittedName>
</protein>
<keyword evidence="4" id="KW-0067">ATP-binding</keyword>
<dbReference type="GO" id="GO:0017111">
    <property type="term" value="F:ribonucleoside triphosphate phosphatase activity"/>
    <property type="evidence" value="ECO:0007669"/>
    <property type="project" value="TreeGrafter"/>
</dbReference>
<evidence type="ECO:0000256" key="3">
    <source>
        <dbReference type="PIRSR" id="PIRSR600407-1"/>
    </source>
</evidence>
<dbReference type="GO" id="GO:0004382">
    <property type="term" value="F:GDP phosphatase activity"/>
    <property type="evidence" value="ECO:0007669"/>
    <property type="project" value="TreeGrafter"/>
</dbReference>